<dbReference type="PANTHER" id="PTHR37015:SF2">
    <property type="entry name" value="REVERSE TRANSCRIPTASE DOMAIN-CONTAINING PROTEIN"/>
    <property type="match status" value="1"/>
</dbReference>
<keyword evidence="2" id="KW-1185">Reference proteome</keyword>
<comment type="caution">
    <text evidence="1">The sequence shown here is derived from an EMBL/GenBank/DDBJ whole genome shotgun (WGS) entry which is preliminary data.</text>
</comment>
<accession>A0A364MST7</accession>
<proteinExistence type="predicted"/>
<gene>
    <name evidence="1" type="ORF">DDE83_008584</name>
</gene>
<reference evidence="2" key="1">
    <citation type="submission" date="2018-05" db="EMBL/GenBank/DDBJ databases">
        <title>Draft genome sequence of Stemphylium lycopersici strain CIDEFI 213.</title>
        <authorList>
            <person name="Medina R."/>
            <person name="Franco M.E.E."/>
            <person name="Lucentini C.G."/>
            <person name="Saparrat M.C.N."/>
            <person name="Balatti P.A."/>
        </authorList>
    </citation>
    <scope>NUCLEOTIDE SEQUENCE [LARGE SCALE GENOMIC DNA]</scope>
    <source>
        <strain evidence="2">CIDEFI 213</strain>
    </source>
</reference>
<sequence>MLKITRHVRPLEAASSSSQRLWGSSVRISNGNSVLIDGRLPEGEICWGFLRLDEKSGRFDIDQNMVHGHVEELRMQSQSNPKSVIDYIQTWNSYVVNFFSSNFRKASNRFGREYVDKMLTTHRHIQESIFPNGSIIQHIKKMIEERSSVKDIPDGSFFFPVELGGLDLKSPFVDLLQIRNSVKKNPYDLLDEYEHKERNDYDNARRAFDKGSTRHNAANANWKPEEPNEFSSFEGYVKFREESCSVGKANLLSTYRELLMRPVQEYPSESRLVSQALGQLSGQRNLRGILPNWHTMDPYWMWIAQMYGQDIIGTFGSLNVVDLGLLPLGMVSMFRQS</sequence>
<dbReference type="STRING" id="183478.A0A364MST7"/>
<dbReference type="Proteomes" id="UP000249619">
    <property type="component" value="Unassembled WGS sequence"/>
</dbReference>
<dbReference type="EMBL" id="QGDH01000216">
    <property type="protein sequence ID" value="RAR02394.1"/>
    <property type="molecule type" value="Genomic_DNA"/>
</dbReference>
<name>A0A364MST7_STELY</name>
<organism evidence="1 2">
    <name type="scientific">Stemphylium lycopersici</name>
    <name type="common">Tomato gray leaf spot disease fungus</name>
    <name type="synonym">Thyrospora lycopersici</name>
    <dbReference type="NCBI Taxonomy" id="183478"/>
    <lineage>
        <taxon>Eukaryota</taxon>
        <taxon>Fungi</taxon>
        <taxon>Dikarya</taxon>
        <taxon>Ascomycota</taxon>
        <taxon>Pezizomycotina</taxon>
        <taxon>Dothideomycetes</taxon>
        <taxon>Pleosporomycetidae</taxon>
        <taxon>Pleosporales</taxon>
        <taxon>Pleosporineae</taxon>
        <taxon>Pleosporaceae</taxon>
        <taxon>Stemphylium</taxon>
    </lineage>
</organism>
<evidence type="ECO:0000313" key="1">
    <source>
        <dbReference type="EMBL" id="RAR02394.1"/>
    </source>
</evidence>
<evidence type="ECO:0000313" key="2">
    <source>
        <dbReference type="Proteomes" id="UP000249619"/>
    </source>
</evidence>
<protein>
    <submittedName>
        <fullName evidence="1">Uncharacterized protein</fullName>
    </submittedName>
</protein>
<dbReference type="PANTHER" id="PTHR37015">
    <property type="entry name" value="REVERSE TRANSCRIPTASE DOMAIN-CONTAINING PROTEIN"/>
    <property type="match status" value="1"/>
</dbReference>
<dbReference type="AlphaFoldDB" id="A0A364MST7"/>